<accession>A0A0X8GY67</accession>
<dbReference type="EMBL" id="CP013213">
    <property type="protein sequence ID" value="AMC92599.1"/>
    <property type="molecule type" value="Genomic_DNA"/>
</dbReference>
<evidence type="ECO:0000313" key="3">
    <source>
        <dbReference type="Proteomes" id="UP000063781"/>
    </source>
</evidence>
<feature type="transmembrane region" description="Helical" evidence="1">
    <location>
        <begin position="187"/>
        <end position="220"/>
    </location>
</feature>
<protein>
    <submittedName>
        <fullName evidence="2">Uncharacterized protein</fullName>
    </submittedName>
</protein>
<keyword evidence="1" id="KW-0472">Membrane</keyword>
<feature type="transmembrane region" description="Helical" evidence="1">
    <location>
        <begin position="69"/>
        <end position="85"/>
    </location>
</feature>
<feature type="transmembrane region" description="Helical" evidence="1">
    <location>
        <begin position="91"/>
        <end position="111"/>
    </location>
</feature>
<keyword evidence="1" id="KW-1133">Transmembrane helix</keyword>
<evidence type="ECO:0000256" key="1">
    <source>
        <dbReference type="SAM" id="Phobius"/>
    </source>
</evidence>
<reference evidence="2 3" key="1">
    <citation type="submission" date="2015-10" db="EMBL/GenBank/DDBJ databases">
        <title>Erysipelothrix larvae sp. LV19 isolated from the larval gut of the rhinoceros beetle, Trypoxylus dichotomus.</title>
        <authorList>
            <person name="Lim S."/>
            <person name="Kim B.-C."/>
        </authorList>
    </citation>
    <scope>NUCLEOTIDE SEQUENCE [LARGE SCALE GENOMIC DNA]</scope>
    <source>
        <strain evidence="2 3">LV19</strain>
    </source>
</reference>
<dbReference type="AlphaFoldDB" id="A0A0X8GY67"/>
<dbReference type="Proteomes" id="UP000063781">
    <property type="component" value="Chromosome"/>
</dbReference>
<dbReference type="KEGG" id="erl:AOC36_00890"/>
<proteinExistence type="predicted"/>
<gene>
    <name evidence="2" type="ORF">AOC36_00890</name>
</gene>
<sequence length="230" mass="26485">MKFMKHEMVPSCVEAILLITIGVLQDLGIMFEGNRGIPAIFYVCSLLALIGWGLIWGNVRDKVAMINQGCQLMIFCMWCFGPFWLPPQMFLIASIVFACIVVFVDYMILFRNRAHLHIERFQINNEILYAQNLVIAPLFFIGVMIRTSVITDMFVALLFVGYLIMAKRKWWLLSTVQKFENRNYTVFVMGIIGILQVVIYAYDFGIVVSVVNMMVFYAIFDSKEPLKNSV</sequence>
<feature type="transmembrane region" description="Helical" evidence="1">
    <location>
        <begin position="37"/>
        <end position="57"/>
    </location>
</feature>
<name>A0A0X8GY67_9FIRM</name>
<keyword evidence="1" id="KW-0812">Transmembrane</keyword>
<feature type="transmembrane region" description="Helical" evidence="1">
    <location>
        <begin position="12"/>
        <end position="31"/>
    </location>
</feature>
<organism evidence="2 3">
    <name type="scientific">Erysipelothrix larvae</name>
    <dbReference type="NCBI Taxonomy" id="1514105"/>
    <lineage>
        <taxon>Bacteria</taxon>
        <taxon>Bacillati</taxon>
        <taxon>Bacillota</taxon>
        <taxon>Erysipelotrichia</taxon>
        <taxon>Erysipelotrichales</taxon>
        <taxon>Erysipelotrichaceae</taxon>
        <taxon>Erysipelothrix</taxon>
    </lineage>
</organism>
<feature type="transmembrane region" description="Helical" evidence="1">
    <location>
        <begin position="123"/>
        <end position="143"/>
    </location>
</feature>
<keyword evidence="3" id="KW-1185">Reference proteome</keyword>
<evidence type="ECO:0000313" key="2">
    <source>
        <dbReference type="EMBL" id="AMC92599.1"/>
    </source>
</evidence>
<feature type="transmembrane region" description="Helical" evidence="1">
    <location>
        <begin position="149"/>
        <end position="166"/>
    </location>
</feature>